<dbReference type="HOGENOM" id="CLU_2628941_0_0_1"/>
<protein>
    <recommendedName>
        <fullName evidence="4">Mitochondrial mRNA-processing protein COX24 C-terminal domain-containing protein</fullName>
    </recommendedName>
</protein>
<evidence type="ECO:0000256" key="1">
    <source>
        <dbReference type="SAM" id="MobiDB-lite"/>
    </source>
</evidence>
<feature type="non-terminal residue" evidence="2">
    <location>
        <position position="78"/>
    </location>
</feature>
<dbReference type="CTD" id="20252366"/>
<proteinExistence type="predicted"/>
<feature type="non-terminal residue" evidence="2">
    <location>
        <position position="1"/>
    </location>
</feature>
<dbReference type="EMBL" id="KB201037">
    <property type="protein sequence ID" value="ESO99407.1"/>
    <property type="molecule type" value="Genomic_DNA"/>
</dbReference>
<sequence>VKIRRRKMNKHKLKKCRKRQVHKRRTDRIMKEKKKEMRFQEKLASIAQWADDFNAQEFVDNELKLARRGGFSVDVFQT</sequence>
<dbReference type="Proteomes" id="UP000030746">
    <property type="component" value="Unassembled WGS sequence"/>
</dbReference>
<keyword evidence="3" id="KW-1185">Reference proteome</keyword>
<accession>V4AQB4</accession>
<evidence type="ECO:0000313" key="2">
    <source>
        <dbReference type="EMBL" id="ESO99407.1"/>
    </source>
</evidence>
<evidence type="ECO:0008006" key="4">
    <source>
        <dbReference type="Google" id="ProtNLM"/>
    </source>
</evidence>
<reference evidence="2 3" key="1">
    <citation type="journal article" date="2013" name="Nature">
        <title>Insights into bilaterian evolution from three spiralian genomes.</title>
        <authorList>
            <person name="Simakov O."/>
            <person name="Marletaz F."/>
            <person name="Cho S.J."/>
            <person name="Edsinger-Gonzales E."/>
            <person name="Havlak P."/>
            <person name="Hellsten U."/>
            <person name="Kuo D.H."/>
            <person name="Larsson T."/>
            <person name="Lv J."/>
            <person name="Arendt D."/>
            <person name="Savage R."/>
            <person name="Osoegawa K."/>
            <person name="de Jong P."/>
            <person name="Grimwood J."/>
            <person name="Chapman J.A."/>
            <person name="Shapiro H."/>
            <person name="Aerts A."/>
            <person name="Otillar R.P."/>
            <person name="Terry A.Y."/>
            <person name="Boore J.L."/>
            <person name="Grigoriev I.V."/>
            <person name="Lindberg D.R."/>
            <person name="Seaver E.C."/>
            <person name="Weisblat D.A."/>
            <person name="Putnam N.H."/>
            <person name="Rokhsar D.S."/>
        </authorList>
    </citation>
    <scope>NUCLEOTIDE SEQUENCE [LARGE SCALE GENOMIC DNA]</scope>
</reference>
<organism evidence="2 3">
    <name type="scientific">Lottia gigantea</name>
    <name type="common">Giant owl limpet</name>
    <dbReference type="NCBI Taxonomy" id="225164"/>
    <lineage>
        <taxon>Eukaryota</taxon>
        <taxon>Metazoa</taxon>
        <taxon>Spiralia</taxon>
        <taxon>Lophotrochozoa</taxon>
        <taxon>Mollusca</taxon>
        <taxon>Gastropoda</taxon>
        <taxon>Patellogastropoda</taxon>
        <taxon>Lottioidea</taxon>
        <taxon>Lottiidae</taxon>
        <taxon>Lottia</taxon>
    </lineage>
</organism>
<evidence type="ECO:0000313" key="3">
    <source>
        <dbReference type="Proteomes" id="UP000030746"/>
    </source>
</evidence>
<dbReference type="KEGG" id="lgi:LOTGIDRAFT_78989"/>
<gene>
    <name evidence="2" type="ORF">LOTGIDRAFT_78989</name>
</gene>
<dbReference type="GeneID" id="20252366"/>
<feature type="region of interest" description="Disordered" evidence="1">
    <location>
        <begin position="1"/>
        <end position="26"/>
    </location>
</feature>
<dbReference type="RefSeq" id="XP_009049763.1">
    <property type="nucleotide sequence ID" value="XM_009051515.1"/>
</dbReference>
<dbReference type="STRING" id="225164.V4AQB4"/>
<dbReference type="OrthoDB" id="6139741at2759"/>
<dbReference type="AlphaFoldDB" id="V4AQB4"/>
<name>V4AQB4_LOTGI</name>